<accession>A0A4U8YIP6</accession>
<proteinExistence type="predicted"/>
<dbReference type="EMBL" id="CAADHO010000002">
    <property type="protein sequence ID" value="VFQ43565.1"/>
    <property type="molecule type" value="Genomic_DNA"/>
</dbReference>
<reference evidence="1 2" key="1">
    <citation type="submission" date="2019-03" db="EMBL/GenBank/DDBJ databases">
        <authorList>
            <person name="Nijsse B."/>
        </authorList>
    </citation>
    <scope>NUCLEOTIDE SEQUENCE [LARGE SCALE GENOMIC DNA]</scope>
    <source>
        <strain evidence="1">Desulfoluna butyratoxydans MSL71</strain>
    </source>
</reference>
<name>A0A4U8YIP6_9BACT</name>
<dbReference type="Pfam" id="PF14384">
    <property type="entry name" value="BrnA_antitoxin"/>
    <property type="match status" value="1"/>
</dbReference>
<gene>
    <name evidence="1" type="ORF">MSL71_12000</name>
</gene>
<keyword evidence="2" id="KW-1185">Reference proteome</keyword>
<dbReference type="RefSeq" id="WP_180137804.1">
    <property type="nucleotide sequence ID" value="NZ_CAADHO010000002.1"/>
</dbReference>
<sequence>MEKEYDFTKGKRGAVVRQPGKTRITIYLDNDVIDAFRAKAESSGQGYQTLINDALRRALALADVPLTEARLREVIREELSGYGEES</sequence>
<evidence type="ECO:0000313" key="1">
    <source>
        <dbReference type="EMBL" id="VFQ43565.1"/>
    </source>
</evidence>
<dbReference type="AlphaFoldDB" id="A0A4U8YIP6"/>
<organism evidence="1 2">
    <name type="scientific">Desulfoluna butyratoxydans</name>
    <dbReference type="NCBI Taxonomy" id="231438"/>
    <lineage>
        <taxon>Bacteria</taxon>
        <taxon>Pseudomonadati</taxon>
        <taxon>Thermodesulfobacteriota</taxon>
        <taxon>Desulfobacteria</taxon>
        <taxon>Desulfobacterales</taxon>
        <taxon>Desulfolunaceae</taxon>
        <taxon>Desulfoluna</taxon>
    </lineage>
</organism>
<evidence type="ECO:0000313" key="2">
    <source>
        <dbReference type="Proteomes" id="UP000507962"/>
    </source>
</evidence>
<dbReference type="InterPro" id="IPR025528">
    <property type="entry name" value="BrnA_antitoxin"/>
</dbReference>
<protein>
    <submittedName>
        <fullName evidence="1">Brna antitoxin of type ii toxin-antitoxin system</fullName>
    </submittedName>
</protein>
<dbReference type="Proteomes" id="UP000507962">
    <property type="component" value="Unassembled WGS sequence"/>
</dbReference>